<evidence type="ECO:0000256" key="3">
    <source>
        <dbReference type="ARBA" id="ARBA00023004"/>
    </source>
</evidence>
<dbReference type="SUPFAM" id="SSF51197">
    <property type="entry name" value="Clavaminate synthase-like"/>
    <property type="match status" value="1"/>
</dbReference>
<comment type="cofactor">
    <cofactor evidence="1">
        <name>Fe cation</name>
        <dbReference type="ChEBI" id="CHEBI:24875"/>
    </cofactor>
</comment>
<sequence length="244" mass="27673">MAAMKAECFDLVEKMNPSEHHTVFSTTKRDYRDNYFINSADRIGFFFEDGALDENGQLQVDKHRSLNKIGHALHVLCPAFRRMTFSDKIKKLVRSLDYEDPVVVQSMYIFKQPKIGGEVVPHQDGSFLYTEPLKVMGLWLALEDATVDNGCLSFIPGSHKGGLINNLRMIRNKATDGPSCVFTAETPTYDQSKLVPVPVKKGSLIAINGLVVHQSETNTSDRSRHIYTFHLYDNKTAKWSDQNW</sequence>
<keyword evidence="6" id="KW-1185">Reference proteome</keyword>
<evidence type="ECO:0000256" key="2">
    <source>
        <dbReference type="ARBA" id="ARBA00022723"/>
    </source>
</evidence>
<dbReference type="EMBL" id="JAODUO010003692">
    <property type="protein sequence ID" value="KAK2146330.1"/>
    <property type="molecule type" value="Genomic_DNA"/>
</dbReference>
<evidence type="ECO:0000313" key="6">
    <source>
        <dbReference type="Proteomes" id="UP001209878"/>
    </source>
</evidence>
<accession>A0AAD9J624</accession>
<keyword evidence="2" id="KW-0479">Metal-binding</keyword>
<evidence type="ECO:0000256" key="4">
    <source>
        <dbReference type="ARBA" id="ARBA00038356"/>
    </source>
</evidence>
<evidence type="ECO:0000256" key="1">
    <source>
        <dbReference type="ARBA" id="ARBA00001962"/>
    </source>
</evidence>
<gene>
    <name evidence="5" type="ORF">NP493_3706g00004</name>
</gene>
<evidence type="ECO:0000313" key="5">
    <source>
        <dbReference type="EMBL" id="KAK2146330.1"/>
    </source>
</evidence>
<protein>
    <recommendedName>
        <fullName evidence="7">Phytanoyl-CoA dioxygenase</fullName>
    </recommendedName>
</protein>
<dbReference type="PANTHER" id="PTHR20883:SF15">
    <property type="entry name" value="PHYTANOYL-COA DIOXYGENASE DOMAIN-CONTAINING PROTEIN 1"/>
    <property type="match status" value="1"/>
</dbReference>
<comment type="caution">
    <text evidence="5">The sequence shown here is derived from an EMBL/GenBank/DDBJ whole genome shotgun (WGS) entry which is preliminary data.</text>
</comment>
<dbReference type="GO" id="GO:0046872">
    <property type="term" value="F:metal ion binding"/>
    <property type="evidence" value="ECO:0007669"/>
    <property type="project" value="UniProtKB-KW"/>
</dbReference>
<reference evidence="5" key="1">
    <citation type="journal article" date="2023" name="Mol. Biol. Evol.">
        <title>Third-Generation Sequencing Reveals the Adaptive Role of the Epigenome in Three Deep-Sea Polychaetes.</title>
        <authorList>
            <person name="Perez M."/>
            <person name="Aroh O."/>
            <person name="Sun Y."/>
            <person name="Lan Y."/>
            <person name="Juniper S.K."/>
            <person name="Young C.R."/>
            <person name="Angers B."/>
            <person name="Qian P.Y."/>
        </authorList>
    </citation>
    <scope>NUCLEOTIDE SEQUENCE</scope>
    <source>
        <strain evidence="5">R07B-5</strain>
    </source>
</reference>
<dbReference type="AlphaFoldDB" id="A0AAD9J624"/>
<comment type="similarity">
    <text evidence="4">Belongs to the PhyH family. PHYHD1 subfamily.</text>
</comment>
<dbReference type="InterPro" id="IPR008775">
    <property type="entry name" value="Phytyl_CoA_dOase-like"/>
</dbReference>
<dbReference type="Proteomes" id="UP001209878">
    <property type="component" value="Unassembled WGS sequence"/>
</dbReference>
<dbReference type="Pfam" id="PF05721">
    <property type="entry name" value="PhyH"/>
    <property type="match status" value="1"/>
</dbReference>
<keyword evidence="3" id="KW-0408">Iron</keyword>
<dbReference type="Gene3D" id="2.60.120.620">
    <property type="entry name" value="q2cbj1_9rhob like domain"/>
    <property type="match status" value="1"/>
</dbReference>
<evidence type="ECO:0008006" key="7">
    <source>
        <dbReference type="Google" id="ProtNLM"/>
    </source>
</evidence>
<organism evidence="5 6">
    <name type="scientific">Ridgeia piscesae</name>
    <name type="common">Tubeworm</name>
    <dbReference type="NCBI Taxonomy" id="27915"/>
    <lineage>
        <taxon>Eukaryota</taxon>
        <taxon>Metazoa</taxon>
        <taxon>Spiralia</taxon>
        <taxon>Lophotrochozoa</taxon>
        <taxon>Annelida</taxon>
        <taxon>Polychaeta</taxon>
        <taxon>Sedentaria</taxon>
        <taxon>Canalipalpata</taxon>
        <taxon>Sabellida</taxon>
        <taxon>Siboglinidae</taxon>
        <taxon>Ridgeia</taxon>
    </lineage>
</organism>
<name>A0AAD9J624_RIDPI</name>
<dbReference type="PANTHER" id="PTHR20883">
    <property type="entry name" value="PHYTANOYL-COA DIOXYGENASE DOMAIN CONTAINING 1"/>
    <property type="match status" value="1"/>
</dbReference>
<proteinExistence type="inferred from homology"/>